<evidence type="ECO:0000259" key="6">
    <source>
        <dbReference type="PROSITE" id="PS50850"/>
    </source>
</evidence>
<feature type="transmembrane region" description="Helical" evidence="5">
    <location>
        <begin position="410"/>
        <end position="429"/>
    </location>
</feature>
<dbReference type="InterPro" id="IPR005829">
    <property type="entry name" value="Sugar_transporter_CS"/>
</dbReference>
<keyword evidence="3 5" id="KW-1133">Transmembrane helix</keyword>
<feature type="transmembrane region" description="Helical" evidence="5">
    <location>
        <begin position="342"/>
        <end position="365"/>
    </location>
</feature>
<sequence length="450" mass="48703">MRTINIQQVIDDARFGSFHWKVLFWCFLIIIFDVYDLVIYGVVLPILMKEWNLTPMEAGTLGSYALFGMMFGALIFGPLADKIGRKKSIIICLVLFSVFTLVSTLAVEPFQFGLSRFIAGLGIGGLMPNAVALITEYAPKKMRSLLTTIMFSGYAVGGMLSAGLGMLLLPSFGWQSVFYVGAIPLVLLPIILKYLPDSLGFLVRSGKNEEASKIVSKIDPNAIAANEKVTFETPEKVPGASLVQLFKNKRGISTVMFWIAFFMCLLMVYGLNSWLPKLMNQAGYPLGSSLSFLLALNVGAMIGAIGGGWLGDKFHLRKVLIIFLSLAAISLSLLGFKSNTFVLYLLIGMAGATTIGTQILLYAYVAQFYPMDIRSTGIGWASGVGRLGGMAGPILGGALLSMGLPFEANFMIFAIPGAIGALAICFVSLKYAYVNKVTSQVELQTEPKLG</sequence>
<dbReference type="InterPro" id="IPR011701">
    <property type="entry name" value="MFS"/>
</dbReference>
<reference evidence="7 8" key="1">
    <citation type="submission" date="2018-05" db="EMBL/GenBank/DDBJ databases">
        <title>Flavobacterium sp. MEBiC07310.</title>
        <authorList>
            <person name="Baek K."/>
        </authorList>
    </citation>
    <scope>NUCLEOTIDE SEQUENCE [LARGE SCALE GENOMIC DNA]</scope>
    <source>
        <strain evidence="7 8">MEBiC07310</strain>
    </source>
</reference>
<evidence type="ECO:0000256" key="5">
    <source>
        <dbReference type="SAM" id="Phobius"/>
    </source>
</evidence>
<dbReference type="InterPro" id="IPR020846">
    <property type="entry name" value="MFS_dom"/>
</dbReference>
<accession>A0A2U8QU09</accession>
<evidence type="ECO:0000313" key="7">
    <source>
        <dbReference type="EMBL" id="AWM13628.1"/>
    </source>
</evidence>
<dbReference type="SUPFAM" id="SSF103473">
    <property type="entry name" value="MFS general substrate transporter"/>
    <property type="match status" value="1"/>
</dbReference>
<dbReference type="GO" id="GO:0005886">
    <property type="term" value="C:plasma membrane"/>
    <property type="evidence" value="ECO:0007669"/>
    <property type="project" value="TreeGrafter"/>
</dbReference>
<dbReference type="OrthoDB" id="9793283at2"/>
<feature type="transmembrane region" description="Helical" evidence="5">
    <location>
        <begin position="251"/>
        <end position="270"/>
    </location>
</feature>
<feature type="transmembrane region" description="Helical" evidence="5">
    <location>
        <begin position="22"/>
        <end position="46"/>
    </location>
</feature>
<evidence type="ECO:0000256" key="3">
    <source>
        <dbReference type="ARBA" id="ARBA00022989"/>
    </source>
</evidence>
<name>A0A2U8QU09_9FLAO</name>
<dbReference type="InterPro" id="IPR036259">
    <property type="entry name" value="MFS_trans_sf"/>
</dbReference>
<proteinExistence type="predicted"/>
<feature type="transmembrane region" description="Helical" evidence="5">
    <location>
        <begin position="377"/>
        <end position="404"/>
    </location>
</feature>
<feature type="transmembrane region" description="Helical" evidence="5">
    <location>
        <begin position="89"/>
        <end position="107"/>
    </location>
</feature>
<keyword evidence="2 5" id="KW-0812">Transmembrane</keyword>
<dbReference type="Pfam" id="PF07690">
    <property type="entry name" value="MFS_1"/>
    <property type="match status" value="1"/>
</dbReference>
<dbReference type="AlphaFoldDB" id="A0A2U8QU09"/>
<feature type="transmembrane region" description="Helical" evidence="5">
    <location>
        <begin position="113"/>
        <end position="134"/>
    </location>
</feature>
<feature type="transmembrane region" description="Helical" evidence="5">
    <location>
        <begin position="146"/>
        <end position="170"/>
    </location>
</feature>
<organism evidence="7 8">
    <name type="scientific">Flavobacterium sediminis</name>
    <dbReference type="NCBI Taxonomy" id="2201181"/>
    <lineage>
        <taxon>Bacteria</taxon>
        <taxon>Pseudomonadati</taxon>
        <taxon>Bacteroidota</taxon>
        <taxon>Flavobacteriia</taxon>
        <taxon>Flavobacteriales</taxon>
        <taxon>Flavobacteriaceae</taxon>
        <taxon>Flavobacterium</taxon>
    </lineage>
</organism>
<dbReference type="PANTHER" id="PTHR23508:SF10">
    <property type="entry name" value="CARBOXYLIC ACID TRANSPORTER PROTEIN HOMOLOG"/>
    <property type="match status" value="1"/>
</dbReference>
<keyword evidence="8" id="KW-1185">Reference proteome</keyword>
<feature type="transmembrane region" description="Helical" evidence="5">
    <location>
        <begin position="290"/>
        <end position="310"/>
    </location>
</feature>
<dbReference type="PROSITE" id="PS00217">
    <property type="entry name" value="SUGAR_TRANSPORT_2"/>
    <property type="match status" value="1"/>
</dbReference>
<feature type="transmembrane region" description="Helical" evidence="5">
    <location>
        <begin position="319"/>
        <end position="336"/>
    </location>
</feature>
<evidence type="ECO:0000313" key="8">
    <source>
        <dbReference type="Proteomes" id="UP000245429"/>
    </source>
</evidence>
<protein>
    <submittedName>
        <fullName evidence="7">Aromatic acid/H+ symport family MFS transporter</fullName>
    </submittedName>
</protein>
<dbReference type="GO" id="GO:0046943">
    <property type="term" value="F:carboxylic acid transmembrane transporter activity"/>
    <property type="evidence" value="ECO:0007669"/>
    <property type="project" value="TreeGrafter"/>
</dbReference>
<feature type="transmembrane region" description="Helical" evidence="5">
    <location>
        <begin position="176"/>
        <end position="195"/>
    </location>
</feature>
<feature type="transmembrane region" description="Helical" evidence="5">
    <location>
        <begin position="58"/>
        <end position="77"/>
    </location>
</feature>
<keyword evidence="4 5" id="KW-0472">Membrane</keyword>
<dbReference type="PROSITE" id="PS50850">
    <property type="entry name" value="MFS"/>
    <property type="match status" value="1"/>
</dbReference>
<dbReference type="Gene3D" id="1.20.1250.20">
    <property type="entry name" value="MFS general substrate transporter like domains"/>
    <property type="match status" value="1"/>
</dbReference>
<evidence type="ECO:0000256" key="4">
    <source>
        <dbReference type="ARBA" id="ARBA00023136"/>
    </source>
</evidence>
<dbReference type="Proteomes" id="UP000245429">
    <property type="component" value="Chromosome"/>
</dbReference>
<dbReference type="RefSeq" id="WP_109568996.1">
    <property type="nucleotide sequence ID" value="NZ_CP029463.1"/>
</dbReference>
<dbReference type="CDD" id="cd17365">
    <property type="entry name" value="MFS_PcaK_like"/>
    <property type="match status" value="1"/>
</dbReference>
<dbReference type="EMBL" id="CP029463">
    <property type="protein sequence ID" value="AWM13628.1"/>
    <property type="molecule type" value="Genomic_DNA"/>
</dbReference>
<evidence type="ECO:0000256" key="2">
    <source>
        <dbReference type="ARBA" id="ARBA00022692"/>
    </source>
</evidence>
<dbReference type="KEGG" id="fse:DI487_06975"/>
<evidence type="ECO:0000256" key="1">
    <source>
        <dbReference type="ARBA" id="ARBA00004141"/>
    </source>
</evidence>
<feature type="domain" description="Major facilitator superfamily (MFS) profile" evidence="6">
    <location>
        <begin position="22"/>
        <end position="432"/>
    </location>
</feature>
<dbReference type="PANTHER" id="PTHR23508">
    <property type="entry name" value="CARBOXYLIC ACID TRANSPORTER PROTEIN HOMOLOG"/>
    <property type="match status" value="1"/>
</dbReference>
<comment type="subcellular location">
    <subcellularLocation>
        <location evidence="1">Membrane</location>
        <topology evidence="1">Multi-pass membrane protein</topology>
    </subcellularLocation>
</comment>
<gene>
    <name evidence="7" type="ORF">DI487_06975</name>
</gene>